<dbReference type="NCBIfam" id="TIGR00654">
    <property type="entry name" value="PhzF_family"/>
    <property type="match status" value="1"/>
</dbReference>
<dbReference type="InterPro" id="IPR003719">
    <property type="entry name" value="Phenazine_PhzF-like"/>
</dbReference>
<dbReference type="PANTHER" id="PTHR13774">
    <property type="entry name" value="PHENAZINE BIOSYNTHESIS PROTEIN"/>
    <property type="match status" value="1"/>
</dbReference>
<evidence type="ECO:0000256" key="3">
    <source>
        <dbReference type="PIRSR" id="PIRSR016184-1"/>
    </source>
</evidence>
<dbReference type="GO" id="GO:0005737">
    <property type="term" value="C:cytoplasm"/>
    <property type="evidence" value="ECO:0007669"/>
    <property type="project" value="TreeGrafter"/>
</dbReference>
<dbReference type="Pfam" id="PF02567">
    <property type="entry name" value="PhzC-PhzF"/>
    <property type="match status" value="1"/>
</dbReference>
<organism evidence="4 5">
    <name type="scientific">Enterobacter huaxiensis</name>
    <dbReference type="NCBI Taxonomy" id="2494702"/>
    <lineage>
        <taxon>Bacteria</taxon>
        <taxon>Pseudomonadati</taxon>
        <taxon>Pseudomonadota</taxon>
        <taxon>Gammaproteobacteria</taxon>
        <taxon>Enterobacterales</taxon>
        <taxon>Enterobacteriaceae</taxon>
        <taxon>Enterobacter</taxon>
    </lineage>
</organism>
<dbReference type="GO" id="GO:0016853">
    <property type="term" value="F:isomerase activity"/>
    <property type="evidence" value="ECO:0007669"/>
    <property type="project" value="UniProtKB-KW"/>
</dbReference>
<dbReference type="AlphaFoldDB" id="A0A3R9PGY3"/>
<comment type="similarity">
    <text evidence="1">Belongs to the PhzF family.</text>
</comment>
<evidence type="ECO:0000313" key="5">
    <source>
        <dbReference type="Proteomes" id="UP000276389"/>
    </source>
</evidence>
<protein>
    <submittedName>
        <fullName evidence="4">PhzF family phenazine biosynthesis protein</fullName>
    </submittedName>
</protein>
<feature type="active site" evidence="3">
    <location>
        <position position="47"/>
    </location>
</feature>
<name>A0A3R9PGY3_9ENTR</name>
<evidence type="ECO:0000256" key="1">
    <source>
        <dbReference type="ARBA" id="ARBA00008270"/>
    </source>
</evidence>
<gene>
    <name evidence="4" type="ORF">EJE24_04280</name>
</gene>
<dbReference type="RefSeq" id="WP_125913751.1">
    <property type="nucleotide sequence ID" value="NZ_RWHU01000001.1"/>
</dbReference>
<evidence type="ECO:0000313" key="4">
    <source>
        <dbReference type="EMBL" id="RSK70994.1"/>
    </source>
</evidence>
<keyword evidence="2" id="KW-0413">Isomerase</keyword>
<dbReference type="PANTHER" id="PTHR13774:SF17">
    <property type="entry name" value="PHENAZINE BIOSYNTHESIS-LIKE DOMAIN-CONTAINING PROTEIN"/>
    <property type="match status" value="1"/>
</dbReference>
<accession>A0A3R9PGY3</accession>
<dbReference type="EMBL" id="RWHU01000001">
    <property type="protein sequence ID" value="RSK70994.1"/>
    <property type="molecule type" value="Genomic_DNA"/>
</dbReference>
<reference evidence="4 5" key="1">
    <citation type="submission" date="2018-12" db="EMBL/GenBank/DDBJ databases">
        <title>The Genome Submission of two Enterobacter spp. strains.</title>
        <authorList>
            <person name="Wu W."/>
            <person name="Wei L."/>
            <person name="Feng Y."/>
            <person name="Zong Z."/>
        </authorList>
    </citation>
    <scope>NUCLEOTIDE SEQUENCE [LARGE SCALE GENOMIC DNA]</scope>
    <source>
        <strain evidence="4 5">WCHEHu045002</strain>
    </source>
</reference>
<evidence type="ECO:0000256" key="2">
    <source>
        <dbReference type="ARBA" id="ARBA00023235"/>
    </source>
</evidence>
<dbReference type="PIRSF" id="PIRSF016184">
    <property type="entry name" value="PhzC_PhzF"/>
    <property type="match status" value="1"/>
</dbReference>
<dbReference type="SUPFAM" id="SSF54506">
    <property type="entry name" value="Diaminopimelate epimerase-like"/>
    <property type="match status" value="1"/>
</dbReference>
<dbReference type="Gene3D" id="3.10.310.10">
    <property type="entry name" value="Diaminopimelate Epimerase, Chain A, domain 1"/>
    <property type="match status" value="2"/>
</dbReference>
<sequence>MQEIDFYLVDAFSDVSFGGNPAAVCPLKAWLPDETLLKMAQQHNQSETAFFVCSKGGIELRWFTTLVEVTLCGHATLAAAHVLFNELDYPDSRIHFDTASGRLTVSREGDWMTLDFPACPTQERTPPAEMLTALGISRYAAAHKGRAWVIELENREQVEAVTPNFSAMTPGEHKVAVTAPGDGKYDFVSRFFSPGVAVPEDPVTGSSHTMLIPYWSEKLGKTAMFARQISARGGDVRCELKGDRVLMSGQASLYLKGTVFLRSI</sequence>
<proteinExistence type="inferred from homology"/>
<dbReference type="Proteomes" id="UP000276389">
    <property type="component" value="Unassembled WGS sequence"/>
</dbReference>
<comment type="caution">
    <text evidence="4">The sequence shown here is derived from an EMBL/GenBank/DDBJ whole genome shotgun (WGS) entry which is preliminary data.</text>
</comment>